<feature type="region of interest" description="Disordered" evidence="1">
    <location>
        <begin position="1"/>
        <end position="22"/>
    </location>
</feature>
<proteinExistence type="predicted"/>
<dbReference type="AlphaFoldDB" id="A0A645CZG0"/>
<dbReference type="EMBL" id="VSSQ01031402">
    <property type="protein sequence ID" value="MPM82271.1"/>
    <property type="molecule type" value="Genomic_DNA"/>
</dbReference>
<accession>A0A645CZG0</accession>
<gene>
    <name evidence="2" type="ORF">SDC9_129332</name>
</gene>
<organism evidence="2">
    <name type="scientific">bioreactor metagenome</name>
    <dbReference type="NCBI Taxonomy" id="1076179"/>
    <lineage>
        <taxon>unclassified sequences</taxon>
        <taxon>metagenomes</taxon>
        <taxon>ecological metagenomes</taxon>
    </lineage>
</organism>
<feature type="compositionally biased region" description="Basic residues" evidence="1">
    <location>
        <begin position="1"/>
        <end position="19"/>
    </location>
</feature>
<evidence type="ECO:0000313" key="2">
    <source>
        <dbReference type="EMBL" id="MPM82271.1"/>
    </source>
</evidence>
<comment type="caution">
    <text evidence="2">The sequence shown here is derived from an EMBL/GenBank/DDBJ whole genome shotgun (WGS) entry which is preliminary data.</text>
</comment>
<protein>
    <submittedName>
        <fullName evidence="2">Uncharacterized protein</fullName>
    </submittedName>
</protein>
<reference evidence="2" key="1">
    <citation type="submission" date="2019-08" db="EMBL/GenBank/DDBJ databases">
        <authorList>
            <person name="Kucharzyk K."/>
            <person name="Murdoch R.W."/>
            <person name="Higgins S."/>
            <person name="Loffler F."/>
        </authorList>
    </citation>
    <scope>NUCLEOTIDE SEQUENCE</scope>
</reference>
<sequence length="73" mass="8400">MKHTKNCANKQNKKNRKLKKDHEISDYGSDENYFFIVGYTSGGAPYGITWEQAEEDGLLDFEETTASDQDFPF</sequence>
<name>A0A645CZG0_9ZZZZ</name>
<evidence type="ECO:0000256" key="1">
    <source>
        <dbReference type="SAM" id="MobiDB-lite"/>
    </source>
</evidence>